<evidence type="ECO:0008006" key="5">
    <source>
        <dbReference type="Google" id="ProtNLM"/>
    </source>
</evidence>
<dbReference type="InterPro" id="IPR015915">
    <property type="entry name" value="Kelch-typ_b-propeller"/>
</dbReference>
<protein>
    <recommendedName>
        <fullName evidence="5">MYND-type domain-containing protein</fullName>
    </recommendedName>
</protein>
<reference evidence="3 4" key="1">
    <citation type="submission" date="2014-04" db="EMBL/GenBank/DDBJ databases">
        <authorList>
            <consortium name="DOE Joint Genome Institute"/>
            <person name="Kuo A."/>
            <person name="Girlanda M."/>
            <person name="Perotto S."/>
            <person name="Kohler A."/>
            <person name="Nagy L.G."/>
            <person name="Floudas D."/>
            <person name="Copeland A."/>
            <person name="Barry K.W."/>
            <person name="Cichocki N."/>
            <person name="Veneault-Fourrey C."/>
            <person name="LaButti K."/>
            <person name="Lindquist E.A."/>
            <person name="Lipzen A."/>
            <person name="Lundell T."/>
            <person name="Morin E."/>
            <person name="Murat C."/>
            <person name="Sun H."/>
            <person name="Tunlid A."/>
            <person name="Henrissat B."/>
            <person name="Grigoriev I.V."/>
            <person name="Hibbett D.S."/>
            <person name="Martin F."/>
            <person name="Nordberg H.P."/>
            <person name="Cantor M.N."/>
            <person name="Hua S.X."/>
        </authorList>
    </citation>
    <scope>NUCLEOTIDE SEQUENCE [LARGE SCALE GENOMIC DNA]</scope>
    <source>
        <strain evidence="3 4">MUT 4182</strain>
    </source>
</reference>
<dbReference type="SUPFAM" id="SSF117281">
    <property type="entry name" value="Kelch motif"/>
    <property type="match status" value="1"/>
</dbReference>
<sequence>MDAERILQRALSLARQPSSAPTANSEPMFCPRLDVARRTPRKAIVSAFEGKLGPAPLRDMTRFLEKPASAAEREASTFAGMMWKEQGNELFKKGSYVEARDAYLNSIRLLLSQPKAYDPTTVKGSNPAVTSLGEKDLWAEFLDVVACANNIAQSYSKEKNHMLSLQWLMEVHRMYDAFSIGKGGPHYKWNAIRIAIEEFTTTRMKAFLRQASIFNELGNSSAVASAALDAFTLVGNFQNDAILQLGEECDIERRLKKRHPDPEDISAITCRDAALQTRGVWNKLQVGKGNGHPPSRKGFSSVLWKGMYYVFGGLHGTSKAHCDGWVLNLRDLKQGWRKVPYPEIDFVYTRDTHRLALHGDKAYLFLGQPNVHVFNLRTETWSTIRTTMRGVRWATIFPGNRLESYACVVSGNTIYYFGGTDGTNRLGRNAIVALDLTTLQWELVSGKVEVNDDPTLPGVREHPVMWMDQGKLWITLGNANRQAEWLRSGDENGGAPIDHSYQDLWSYDLQTKQWVDERCSGNPPCLRTEVEYAFNKSWNRVIVHGGYCASLAFSGSSTWEGGTGFTYFGDTFAWNPETKRWSQVITRGFPTYRAAADLFTDEQTGRAYLFGGYTNTHYTPSSRNAAAQTFNDLWELCIEVPGSNFKESDFEVDERFSKLGPWKRCFTCGSVGRWLTCAGACRNTDRAAAFCGVECQKKGWKDHKELNKCRKV</sequence>
<dbReference type="Proteomes" id="UP000054248">
    <property type="component" value="Unassembled WGS sequence"/>
</dbReference>
<organism evidence="3 4">
    <name type="scientific">Tulasnella calospora MUT 4182</name>
    <dbReference type="NCBI Taxonomy" id="1051891"/>
    <lineage>
        <taxon>Eukaryota</taxon>
        <taxon>Fungi</taxon>
        <taxon>Dikarya</taxon>
        <taxon>Basidiomycota</taxon>
        <taxon>Agaricomycotina</taxon>
        <taxon>Agaricomycetes</taxon>
        <taxon>Cantharellales</taxon>
        <taxon>Tulasnellaceae</taxon>
        <taxon>Tulasnella</taxon>
    </lineage>
</organism>
<dbReference type="HOGENOM" id="CLU_023884_0_0_1"/>
<evidence type="ECO:0000313" key="3">
    <source>
        <dbReference type="EMBL" id="KIO26387.1"/>
    </source>
</evidence>
<evidence type="ECO:0000313" key="4">
    <source>
        <dbReference type="Proteomes" id="UP000054248"/>
    </source>
</evidence>
<dbReference type="EMBL" id="KN823025">
    <property type="protein sequence ID" value="KIO26387.1"/>
    <property type="molecule type" value="Genomic_DNA"/>
</dbReference>
<name>A0A0C3LY87_9AGAM</name>
<proteinExistence type="predicted"/>
<gene>
    <name evidence="3" type="ORF">M407DRAFT_201689</name>
</gene>
<dbReference type="OrthoDB" id="432528at2759"/>
<dbReference type="InterPro" id="IPR011990">
    <property type="entry name" value="TPR-like_helical_dom_sf"/>
</dbReference>
<dbReference type="AlphaFoldDB" id="A0A0C3LY87"/>
<dbReference type="PANTHER" id="PTHR46093">
    <property type="entry name" value="ACYL-COA-BINDING DOMAIN-CONTAINING PROTEIN 5"/>
    <property type="match status" value="1"/>
</dbReference>
<dbReference type="Pfam" id="PF24681">
    <property type="entry name" value="Kelch_KLHDC2_KLHL20_DRC7"/>
    <property type="match status" value="1"/>
</dbReference>
<evidence type="ECO:0000256" key="1">
    <source>
        <dbReference type="ARBA" id="ARBA00022441"/>
    </source>
</evidence>
<evidence type="ECO:0000256" key="2">
    <source>
        <dbReference type="ARBA" id="ARBA00022737"/>
    </source>
</evidence>
<accession>A0A0C3LY87</accession>
<keyword evidence="2" id="KW-0677">Repeat</keyword>
<dbReference type="SUPFAM" id="SSF48452">
    <property type="entry name" value="TPR-like"/>
    <property type="match status" value="1"/>
</dbReference>
<dbReference type="Gene3D" id="1.25.40.10">
    <property type="entry name" value="Tetratricopeptide repeat domain"/>
    <property type="match status" value="1"/>
</dbReference>
<dbReference type="PANTHER" id="PTHR46093:SF18">
    <property type="entry name" value="FIBRONECTIN TYPE-III DOMAIN-CONTAINING PROTEIN"/>
    <property type="match status" value="1"/>
</dbReference>
<dbReference type="Gene3D" id="2.120.10.80">
    <property type="entry name" value="Kelch-type beta propeller"/>
    <property type="match status" value="2"/>
</dbReference>
<keyword evidence="4" id="KW-1185">Reference proteome</keyword>
<reference evidence="4" key="2">
    <citation type="submission" date="2015-01" db="EMBL/GenBank/DDBJ databases">
        <title>Evolutionary Origins and Diversification of the Mycorrhizal Mutualists.</title>
        <authorList>
            <consortium name="DOE Joint Genome Institute"/>
            <consortium name="Mycorrhizal Genomics Consortium"/>
            <person name="Kohler A."/>
            <person name="Kuo A."/>
            <person name="Nagy L.G."/>
            <person name="Floudas D."/>
            <person name="Copeland A."/>
            <person name="Barry K.W."/>
            <person name="Cichocki N."/>
            <person name="Veneault-Fourrey C."/>
            <person name="LaButti K."/>
            <person name="Lindquist E.A."/>
            <person name="Lipzen A."/>
            <person name="Lundell T."/>
            <person name="Morin E."/>
            <person name="Murat C."/>
            <person name="Riley R."/>
            <person name="Ohm R."/>
            <person name="Sun H."/>
            <person name="Tunlid A."/>
            <person name="Henrissat B."/>
            <person name="Grigoriev I.V."/>
            <person name="Hibbett D.S."/>
            <person name="Martin F."/>
        </authorList>
    </citation>
    <scope>NUCLEOTIDE SEQUENCE [LARGE SCALE GENOMIC DNA]</scope>
    <source>
        <strain evidence="4">MUT 4182</strain>
    </source>
</reference>
<keyword evidence="1" id="KW-0880">Kelch repeat</keyword>